<dbReference type="InterPro" id="IPR020846">
    <property type="entry name" value="MFS_dom"/>
</dbReference>
<feature type="transmembrane region" description="Helical" evidence="6">
    <location>
        <begin position="261"/>
        <end position="281"/>
    </location>
</feature>
<feature type="transmembrane region" description="Helical" evidence="6">
    <location>
        <begin position="293"/>
        <end position="319"/>
    </location>
</feature>
<dbReference type="InterPro" id="IPR001958">
    <property type="entry name" value="Tet-R_TetA/multi-R_MdtG-like"/>
</dbReference>
<comment type="caution">
    <text evidence="8">The sequence shown here is derived from an EMBL/GenBank/DDBJ whole genome shotgun (WGS) entry which is preliminary data.</text>
</comment>
<dbReference type="PANTHER" id="PTHR23504">
    <property type="entry name" value="MAJOR FACILITATOR SUPERFAMILY DOMAIN-CONTAINING PROTEIN 10"/>
    <property type="match status" value="1"/>
</dbReference>
<feature type="transmembrane region" description="Helical" evidence="6">
    <location>
        <begin position="225"/>
        <end position="249"/>
    </location>
</feature>
<feature type="transmembrane region" description="Helical" evidence="6">
    <location>
        <begin position="140"/>
        <end position="163"/>
    </location>
</feature>
<sequence>MAQAQDSVEAPDGRLALAVLLLIVFMSLIGFGVVIPLLPFYAEVFDAAPWQVTLMFSVFSAGQFIGELTWGRLSDRIGRKPVLLLTIFTSGLGYVALAFAPDIWLAILARFVAGFFSGNISVIQGYIVDISPPSRLAGRLGLIGASFGIGFVVGPALGGFLFIEGIGEAGFRPPLLAAFGLCWLAGFGALAFVKESRARSAPTQARPNPIAALTEALASPVLRKILGATFLGFLAFSSIWSVLGLWGAAKWGWGAKQISQVISLTGIAAALAQGFFSGFVVRRIGETATIVGGLLITGATVLIVALSGQIWIVVVALVAATAGHTMSQPATSALISHSAPPDKQGSTLGANNAAGSAARVLGPAIAGGLFTLAIDAPFMFCALGMLPSAWLAWRAGRAVAAHRAR</sequence>
<feature type="domain" description="Major facilitator superfamily (MFS) profile" evidence="7">
    <location>
        <begin position="16"/>
        <end position="400"/>
    </location>
</feature>
<protein>
    <submittedName>
        <fullName evidence="8">MFS transporter</fullName>
    </submittedName>
</protein>
<dbReference type="Pfam" id="PF07690">
    <property type="entry name" value="MFS_1"/>
    <property type="match status" value="1"/>
</dbReference>
<evidence type="ECO:0000256" key="6">
    <source>
        <dbReference type="SAM" id="Phobius"/>
    </source>
</evidence>
<evidence type="ECO:0000259" key="7">
    <source>
        <dbReference type="PROSITE" id="PS50850"/>
    </source>
</evidence>
<keyword evidence="4 6" id="KW-1133">Transmembrane helix</keyword>
<evidence type="ECO:0000256" key="2">
    <source>
        <dbReference type="ARBA" id="ARBA00022448"/>
    </source>
</evidence>
<evidence type="ECO:0000313" key="8">
    <source>
        <dbReference type="EMBL" id="MFD1785200.1"/>
    </source>
</evidence>
<feature type="transmembrane region" description="Helical" evidence="6">
    <location>
        <begin position="107"/>
        <end position="128"/>
    </location>
</feature>
<keyword evidence="5 6" id="KW-0472">Membrane</keyword>
<dbReference type="InterPro" id="IPR011701">
    <property type="entry name" value="MFS"/>
</dbReference>
<dbReference type="PRINTS" id="PR01035">
    <property type="entry name" value="TCRTETA"/>
</dbReference>
<evidence type="ECO:0000313" key="9">
    <source>
        <dbReference type="Proteomes" id="UP001597237"/>
    </source>
</evidence>
<feature type="transmembrane region" description="Helical" evidence="6">
    <location>
        <begin position="175"/>
        <end position="193"/>
    </location>
</feature>
<keyword evidence="2" id="KW-0813">Transport</keyword>
<dbReference type="InterPro" id="IPR036259">
    <property type="entry name" value="MFS_trans_sf"/>
</dbReference>
<evidence type="ECO:0000256" key="1">
    <source>
        <dbReference type="ARBA" id="ARBA00004141"/>
    </source>
</evidence>
<dbReference type="SUPFAM" id="SSF103473">
    <property type="entry name" value="MFS general substrate transporter"/>
    <property type="match status" value="1"/>
</dbReference>
<feature type="transmembrane region" description="Helical" evidence="6">
    <location>
        <begin position="50"/>
        <end position="70"/>
    </location>
</feature>
<evidence type="ECO:0000256" key="4">
    <source>
        <dbReference type="ARBA" id="ARBA00022989"/>
    </source>
</evidence>
<dbReference type="PROSITE" id="PS50850">
    <property type="entry name" value="MFS"/>
    <property type="match status" value="1"/>
</dbReference>
<feature type="transmembrane region" description="Helical" evidence="6">
    <location>
        <begin position="369"/>
        <end position="393"/>
    </location>
</feature>
<name>A0ABW4N7F0_9CAUL</name>
<comment type="subcellular location">
    <subcellularLocation>
        <location evidence="1">Membrane</location>
        <topology evidence="1">Multi-pass membrane protein</topology>
    </subcellularLocation>
</comment>
<dbReference type="Gene3D" id="1.20.1250.20">
    <property type="entry name" value="MFS general substrate transporter like domains"/>
    <property type="match status" value="1"/>
</dbReference>
<accession>A0ABW4N7F0</accession>
<dbReference type="EMBL" id="JBHUEY010000006">
    <property type="protein sequence ID" value="MFD1785200.1"/>
    <property type="molecule type" value="Genomic_DNA"/>
</dbReference>
<evidence type="ECO:0000256" key="3">
    <source>
        <dbReference type="ARBA" id="ARBA00022692"/>
    </source>
</evidence>
<proteinExistence type="predicted"/>
<keyword evidence="3 6" id="KW-0812">Transmembrane</keyword>
<organism evidence="8 9">
    <name type="scientific">Phenylobacterium terrae</name>
    <dbReference type="NCBI Taxonomy" id="2665495"/>
    <lineage>
        <taxon>Bacteria</taxon>
        <taxon>Pseudomonadati</taxon>
        <taxon>Pseudomonadota</taxon>
        <taxon>Alphaproteobacteria</taxon>
        <taxon>Caulobacterales</taxon>
        <taxon>Caulobacteraceae</taxon>
        <taxon>Phenylobacterium</taxon>
    </lineage>
</organism>
<reference evidence="9" key="1">
    <citation type="journal article" date="2019" name="Int. J. Syst. Evol. Microbiol.">
        <title>The Global Catalogue of Microorganisms (GCM) 10K type strain sequencing project: providing services to taxonomists for standard genome sequencing and annotation.</title>
        <authorList>
            <consortium name="The Broad Institute Genomics Platform"/>
            <consortium name="The Broad Institute Genome Sequencing Center for Infectious Disease"/>
            <person name="Wu L."/>
            <person name="Ma J."/>
        </authorList>
    </citation>
    <scope>NUCLEOTIDE SEQUENCE [LARGE SCALE GENOMIC DNA]</scope>
    <source>
        <strain evidence="9">DFY28</strain>
    </source>
</reference>
<feature type="transmembrane region" description="Helical" evidence="6">
    <location>
        <begin position="15"/>
        <end position="38"/>
    </location>
</feature>
<dbReference type="RefSeq" id="WP_377282153.1">
    <property type="nucleotide sequence ID" value="NZ_JBHRSI010000005.1"/>
</dbReference>
<keyword evidence="9" id="KW-1185">Reference proteome</keyword>
<dbReference type="PANTHER" id="PTHR23504:SF15">
    <property type="entry name" value="MAJOR FACILITATOR SUPERFAMILY (MFS) PROFILE DOMAIN-CONTAINING PROTEIN"/>
    <property type="match status" value="1"/>
</dbReference>
<gene>
    <name evidence="8" type="ORF">ACFSC0_17500</name>
</gene>
<feature type="transmembrane region" description="Helical" evidence="6">
    <location>
        <begin position="82"/>
        <end position="101"/>
    </location>
</feature>
<dbReference type="Proteomes" id="UP001597237">
    <property type="component" value="Unassembled WGS sequence"/>
</dbReference>
<evidence type="ECO:0000256" key="5">
    <source>
        <dbReference type="ARBA" id="ARBA00023136"/>
    </source>
</evidence>
<dbReference type="CDD" id="cd17330">
    <property type="entry name" value="MFS_SLC46_TetA_like"/>
    <property type="match status" value="1"/>
</dbReference>